<name>A0A1B0AER8_GLOPL</name>
<dbReference type="Proteomes" id="UP000092445">
    <property type="component" value="Unassembled WGS sequence"/>
</dbReference>
<evidence type="ECO:0000256" key="1">
    <source>
        <dbReference type="SAM" id="SignalP"/>
    </source>
</evidence>
<dbReference type="VEuPathDB" id="VectorBase:GPAI043394"/>
<reference evidence="3" key="1">
    <citation type="submission" date="2014-03" db="EMBL/GenBank/DDBJ databases">
        <authorList>
            <person name="Aksoy S."/>
            <person name="Warren W."/>
            <person name="Wilson R.K."/>
        </authorList>
    </citation>
    <scope>NUCLEOTIDE SEQUENCE [LARGE SCALE GENOMIC DNA]</scope>
    <source>
        <strain evidence="3">IAEA</strain>
    </source>
</reference>
<accession>A0A1B0AER8</accession>
<dbReference type="AlphaFoldDB" id="A0A1B0AER8"/>
<reference evidence="2" key="2">
    <citation type="submission" date="2020-05" db="UniProtKB">
        <authorList>
            <consortium name="EnsemblMetazoa"/>
        </authorList>
    </citation>
    <scope>IDENTIFICATION</scope>
    <source>
        <strain evidence="2">IAEA</strain>
    </source>
</reference>
<feature type="signal peptide" evidence="1">
    <location>
        <begin position="1"/>
        <end position="16"/>
    </location>
</feature>
<evidence type="ECO:0000313" key="2">
    <source>
        <dbReference type="EnsemblMetazoa" id="GPAI043394-PA"/>
    </source>
</evidence>
<organism evidence="2 3">
    <name type="scientific">Glossina pallidipes</name>
    <name type="common">Tsetse fly</name>
    <dbReference type="NCBI Taxonomy" id="7398"/>
    <lineage>
        <taxon>Eukaryota</taxon>
        <taxon>Metazoa</taxon>
        <taxon>Ecdysozoa</taxon>
        <taxon>Arthropoda</taxon>
        <taxon>Hexapoda</taxon>
        <taxon>Insecta</taxon>
        <taxon>Pterygota</taxon>
        <taxon>Neoptera</taxon>
        <taxon>Endopterygota</taxon>
        <taxon>Diptera</taxon>
        <taxon>Brachycera</taxon>
        <taxon>Muscomorpha</taxon>
        <taxon>Hippoboscoidea</taxon>
        <taxon>Glossinidae</taxon>
        <taxon>Glossina</taxon>
    </lineage>
</organism>
<dbReference type="EnsemblMetazoa" id="GPAI043394-RA">
    <property type="protein sequence ID" value="GPAI043394-PA"/>
    <property type="gene ID" value="GPAI043394"/>
</dbReference>
<feature type="chain" id="PRO_5008403789" evidence="1">
    <location>
        <begin position="17"/>
        <end position="143"/>
    </location>
</feature>
<evidence type="ECO:0000313" key="3">
    <source>
        <dbReference type="Proteomes" id="UP000092445"/>
    </source>
</evidence>
<keyword evidence="3" id="KW-1185">Reference proteome</keyword>
<protein>
    <submittedName>
        <fullName evidence="2">Uncharacterized protein</fullName>
    </submittedName>
</protein>
<proteinExistence type="predicted"/>
<sequence length="143" mass="16334">MKFFVIIFLVTKVGFARIEPTKQPDDLKIEAYYICAEQARIGLQLNPMISEEASDTDIAKKVFQLKTNDEDEHATSHCFYFCVFEHMTLISNPGAVLKPNKNTVAFDSPADRMSGIKAGYPDVFCILYIWKRISNKLPLTEYN</sequence>
<keyword evidence="1" id="KW-0732">Signal</keyword>